<proteinExistence type="predicted"/>
<evidence type="ECO:0000313" key="2">
    <source>
        <dbReference type="Proteomes" id="UP000588369"/>
    </source>
</evidence>
<dbReference type="AlphaFoldDB" id="A0A7X9RNH8"/>
<sequence>MTRGYAVTLTVPDHLWATTVGQESITGRADTRRSLRRRGRAAWRTAASLGACRVDRFIMVVAVGGSHGSPMLAAETLKPLVDAGTDQGLWPDDDPWHRACTLYMPDPRPDPVGETRVSIAVIPLSPREDPAARLLGCVPGAKGRPVRLDGIGDHTWLTSNMRLDPKERSARQGRLMDGCAASWRSHGSVGAHAAGICWVRYPDSRREYKGDPDNAAESATAMWGEGVALGLAPAVPTGFAFLLADGESAPGTHDLDLLALTTPPGFNWLKALTA</sequence>
<dbReference type="Proteomes" id="UP000588369">
    <property type="component" value="Unassembled WGS sequence"/>
</dbReference>
<accession>A0A7X9RNH8</accession>
<gene>
    <name evidence="1" type="ORF">HF844_03845</name>
</gene>
<comment type="caution">
    <text evidence="1">The sequence shown here is derived from an EMBL/GenBank/DDBJ whole genome shotgun (WGS) entry which is preliminary data.</text>
</comment>
<reference evidence="1 2" key="1">
    <citation type="submission" date="2020-04" db="EMBL/GenBank/DDBJ databases">
        <authorList>
            <person name="Hitch T.C.A."/>
            <person name="Wylensek D."/>
            <person name="Clavel T."/>
        </authorList>
    </citation>
    <scope>NUCLEOTIDE SEQUENCE [LARGE SCALE GENOMIC DNA]</scope>
    <source>
        <strain evidence="1 2">BSM-130-P53-3C</strain>
    </source>
</reference>
<protein>
    <submittedName>
        <fullName evidence="1">Uncharacterized protein</fullName>
    </submittedName>
</protein>
<dbReference type="RefSeq" id="WP_168984035.1">
    <property type="nucleotide sequence ID" value="NZ_JABAGI010000003.1"/>
</dbReference>
<dbReference type="EMBL" id="JABAGI010000003">
    <property type="protein sequence ID" value="NME61939.1"/>
    <property type="molecule type" value="Genomic_DNA"/>
</dbReference>
<evidence type="ECO:0000313" key="1">
    <source>
        <dbReference type="EMBL" id="NME61939.1"/>
    </source>
</evidence>
<organism evidence="1 2">
    <name type="scientific">Bifidobacterium thermophilum</name>
    <dbReference type="NCBI Taxonomy" id="33905"/>
    <lineage>
        <taxon>Bacteria</taxon>
        <taxon>Bacillati</taxon>
        <taxon>Actinomycetota</taxon>
        <taxon>Actinomycetes</taxon>
        <taxon>Bifidobacteriales</taxon>
        <taxon>Bifidobacteriaceae</taxon>
        <taxon>Bifidobacterium</taxon>
    </lineage>
</organism>
<name>A0A7X9RNH8_9BIFI</name>